<dbReference type="InterPro" id="IPR055170">
    <property type="entry name" value="GFO_IDH_MocA-like_dom"/>
</dbReference>
<keyword evidence="4" id="KW-1185">Reference proteome</keyword>
<accession>A0AAV3X3H1</accession>
<dbReference type="EMBL" id="BLAY01000004">
    <property type="protein sequence ID" value="GET35751.1"/>
    <property type="molecule type" value="Genomic_DNA"/>
</dbReference>
<dbReference type="SUPFAM" id="SSF55347">
    <property type="entry name" value="Glyceraldehyde-3-phosphate dehydrogenase-like, C-terminal domain"/>
    <property type="match status" value="1"/>
</dbReference>
<gene>
    <name evidence="3" type="ORF">MiSe_04960</name>
</gene>
<evidence type="ECO:0000313" key="4">
    <source>
        <dbReference type="Proteomes" id="UP001050975"/>
    </source>
</evidence>
<dbReference type="Pfam" id="PF01408">
    <property type="entry name" value="GFO_IDH_MocA"/>
    <property type="match status" value="1"/>
</dbReference>
<reference evidence="3" key="1">
    <citation type="submission" date="2019-10" db="EMBL/GenBank/DDBJ databases">
        <title>Draft genome sequece of Microseira wollei NIES-4236.</title>
        <authorList>
            <person name="Yamaguchi H."/>
            <person name="Suzuki S."/>
            <person name="Kawachi M."/>
        </authorList>
    </citation>
    <scope>NUCLEOTIDE SEQUENCE</scope>
    <source>
        <strain evidence="3">NIES-4236</strain>
    </source>
</reference>
<dbReference type="Pfam" id="PF22725">
    <property type="entry name" value="GFO_IDH_MocA_C3"/>
    <property type="match status" value="1"/>
</dbReference>
<evidence type="ECO:0000313" key="3">
    <source>
        <dbReference type="EMBL" id="GET35751.1"/>
    </source>
</evidence>
<dbReference type="AlphaFoldDB" id="A0AAV3X3H1"/>
<dbReference type="InterPro" id="IPR000683">
    <property type="entry name" value="Gfo/Idh/MocA-like_OxRdtase_N"/>
</dbReference>
<dbReference type="Gene3D" id="3.40.50.720">
    <property type="entry name" value="NAD(P)-binding Rossmann-like Domain"/>
    <property type="match status" value="1"/>
</dbReference>
<dbReference type="PANTHER" id="PTHR43708">
    <property type="entry name" value="CONSERVED EXPRESSED OXIDOREDUCTASE (EUROFUNG)"/>
    <property type="match status" value="1"/>
</dbReference>
<dbReference type="InterPro" id="IPR036291">
    <property type="entry name" value="NAD(P)-bd_dom_sf"/>
</dbReference>
<dbReference type="GO" id="GO:0000166">
    <property type="term" value="F:nucleotide binding"/>
    <property type="evidence" value="ECO:0007669"/>
    <property type="project" value="InterPro"/>
</dbReference>
<dbReference type="InterPro" id="IPR051317">
    <property type="entry name" value="Gfo/Idh/MocA_oxidoreduct"/>
</dbReference>
<evidence type="ECO:0000259" key="1">
    <source>
        <dbReference type="Pfam" id="PF01408"/>
    </source>
</evidence>
<feature type="domain" description="GFO/IDH/MocA-like oxidoreductase" evidence="2">
    <location>
        <begin position="128"/>
        <end position="262"/>
    </location>
</feature>
<feature type="domain" description="Gfo/Idh/MocA-like oxidoreductase N-terminal" evidence="1">
    <location>
        <begin position="1"/>
        <end position="115"/>
    </location>
</feature>
<evidence type="ECO:0000259" key="2">
    <source>
        <dbReference type="Pfam" id="PF22725"/>
    </source>
</evidence>
<dbReference type="PANTHER" id="PTHR43708:SF8">
    <property type="entry name" value="OXIDOREDUCTASE"/>
    <property type="match status" value="1"/>
</dbReference>
<proteinExistence type="predicted"/>
<organism evidence="3 4">
    <name type="scientific">Microseira wollei NIES-4236</name>
    <dbReference type="NCBI Taxonomy" id="2530354"/>
    <lineage>
        <taxon>Bacteria</taxon>
        <taxon>Bacillati</taxon>
        <taxon>Cyanobacteriota</taxon>
        <taxon>Cyanophyceae</taxon>
        <taxon>Oscillatoriophycideae</taxon>
        <taxon>Aerosakkonematales</taxon>
        <taxon>Aerosakkonemataceae</taxon>
        <taxon>Microseira</taxon>
    </lineage>
</organism>
<name>A0AAV3X3H1_9CYAN</name>
<protein>
    <submittedName>
        <fullName evidence="3">Oxidoreductase domain protein</fullName>
    </submittedName>
</protein>
<comment type="caution">
    <text evidence="3">The sequence shown here is derived from an EMBL/GenBank/DDBJ whole genome shotgun (WGS) entry which is preliminary data.</text>
</comment>
<dbReference type="Proteomes" id="UP001050975">
    <property type="component" value="Unassembled WGS sequence"/>
</dbReference>
<sequence length="375" mass="41970">MRIAIVGCGFVADYYLKTLPNHPQLKLAGVMDRNSDRASKFSAYHSVPVYDSLEQLLEDGSVDIVLNLTNPRSHFSVSKACLEAGKHVYSEKPLAMEFSEAEELVNLAEQRGLLIASAPCSILSETAQTIWQALRENVVGKVRLVYAEMDDGLVHRMRYKEWISESGIPWPYKDEFEVGCTLEHAGYYVTWLTAFFGPAETVTAFSSCLIPDKETDVPLEVNAPDFSVACIKFASGIVARLTCSIVAPHDHGLKIIGDEGILGIDDCWYYGDPVYIKRMLTIRRKTFITPWKQKYPLVRKPPKFGYKGSQQMDFCRGVAEMAEAIAQKRPCRLSPRYSLHNNEIVLAIQNALETGAPYKLSSSFDPIAPMPWAKS</sequence>
<dbReference type="SUPFAM" id="SSF51735">
    <property type="entry name" value="NAD(P)-binding Rossmann-fold domains"/>
    <property type="match status" value="1"/>
</dbReference>
<dbReference type="RefSeq" id="WP_226574159.1">
    <property type="nucleotide sequence ID" value="NZ_BLAY01000004.1"/>
</dbReference>
<dbReference type="Gene3D" id="3.30.360.10">
    <property type="entry name" value="Dihydrodipicolinate Reductase, domain 2"/>
    <property type="match status" value="1"/>
</dbReference>